<keyword evidence="3" id="KW-1185">Reference proteome</keyword>
<organism evidence="2 3">
    <name type="scientific">Gloeobacter kilaueensis (strain ATCC BAA-2537 / CCAP 1431/1 / ULC 316 / JS1)</name>
    <dbReference type="NCBI Taxonomy" id="1183438"/>
    <lineage>
        <taxon>Bacteria</taxon>
        <taxon>Bacillati</taxon>
        <taxon>Cyanobacteriota</taxon>
        <taxon>Cyanophyceae</taxon>
        <taxon>Gloeobacterales</taxon>
        <taxon>Gloeobacteraceae</taxon>
        <taxon>Gloeobacter</taxon>
    </lineage>
</organism>
<reference evidence="2 3" key="1">
    <citation type="journal article" date="2013" name="PLoS ONE">
        <title>Cultivation and Complete Genome Sequencing of Gloeobacter kilaueensis sp. nov., from a Lava Cave in Kilauea Caldera, Hawai'i.</title>
        <authorList>
            <person name="Saw J.H."/>
            <person name="Schatz M."/>
            <person name="Brown M.V."/>
            <person name="Kunkel D.D."/>
            <person name="Foster J.S."/>
            <person name="Shick H."/>
            <person name="Christensen S."/>
            <person name="Hou S."/>
            <person name="Wan X."/>
            <person name="Donachie S.P."/>
        </authorList>
    </citation>
    <scope>NUCLEOTIDE SEQUENCE [LARGE SCALE GENOMIC DNA]</scope>
    <source>
        <strain evidence="3">JS</strain>
    </source>
</reference>
<evidence type="ECO:0000256" key="1">
    <source>
        <dbReference type="SAM" id="Phobius"/>
    </source>
</evidence>
<name>U5QF23_GLOK1</name>
<dbReference type="OrthoDB" id="486490at2"/>
<evidence type="ECO:0000313" key="2">
    <source>
        <dbReference type="EMBL" id="AGY57521.1"/>
    </source>
</evidence>
<proteinExistence type="predicted"/>
<dbReference type="Proteomes" id="UP000017396">
    <property type="component" value="Chromosome"/>
</dbReference>
<keyword evidence="1" id="KW-0812">Transmembrane</keyword>
<protein>
    <submittedName>
        <fullName evidence="2">Uncharacterized protein</fullName>
    </submittedName>
</protein>
<dbReference type="EMBL" id="CP003587">
    <property type="protein sequence ID" value="AGY57521.1"/>
    <property type="molecule type" value="Genomic_DNA"/>
</dbReference>
<accession>U5QF23</accession>
<dbReference type="AlphaFoldDB" id="U5QF23"/>
<keyword evidence="1" id="KW-1133">Transmembrane helix</keyword>
<feature type="transmembrane region" description="Helical" evidence="1">
    <location>
        <begin position="20"/>
        <end position="41"/>
    </location>
</feature>
<dbReference type="RefSeq" id="WP_023172613.1">
    <property type="nucleotide sequence ID" value="NC_022600.1"/>
</dbReference>
<dbReference type="eggNOG" id="ENOG5033AT8">
    <property type="taxonomic scope" value="Bacteria"/>
</dbReference>
<dbReference type="HOGENOM" id="CLU_2091435_0_0_3"/>
<feature type="transmembrane region" description="Helical" evidence="1">
    <location>
        <begin position="48"/>
        <end position="67"/>
    </location>
</feature>
<dbReference type="KEGG" id="glj:GKIL_1275"/>
<keyword evidence="1" id="KW-0472">Membrane</keyword>
<evidence type="ECO:0000313" key="3">
    <source>
        <dbReference type="Proteomes" id="UP000017396"/>
    </source>
</evidence>
<sequence length="107" mass="11336">MTSPTHPPESTDFPAARRIAAGVGWGILWGGGISAVIFPLVGANLTLGLILATIIVVSVAMGISLYWNAAREPCPNCSTVFTATPNGSRCPNCGERVRAVERQMIRR</sequence>
<gene>
    <name evidence="2" type="ORF">GKIL_1275</name>
</gene>